<dbReference type="InterPro" id="IPR004641">
    <property type="entry name" value="RNase_HIII"/>
</dbReference>
<feature type="binding site" evidence="14 15">
    <location>
        <position position="202"/>
    </location>
    <ligand>
        <name>a divalent metal cation</name>
        <dbReference type="ChEBI" id="CHEBI:60240"/>
    </ligand>
</feature>
<comment type="function">
    <text evidence="3 14">Endonuclease that specifically degrades the RNA of RNA-DNA hybrids.</text>
</comment>
<dbReference type="Proteomes" id="UP000195080">
    <property type="component" value="Chromosome"/>
</dbReference>
<keyword evidence="9 14" id="KW-0540">Nuclease</keyword>
<dbReference type="InterPro" id="IPR001352">
    <property type="entry name" value="RNase_HII/HIII"/>
</dbReference>
<dbReference type="InterPro" id="IPR024567">
    <property type="entry name" value="RNase_HII/HIII_dom"/>
</dbReference>
<evidence type="ECO:0000313" key="18">
    <source>
        <dbReference type="EMBL" id="WYJ85172.1"/>
    </source>
</evidence>
<dbReference type="SUPFAM" id="SSF53098">
    <property type="entry name" value="Ribonuclease H-like"/>
    <property type="match status" value="1"/>
</dbReference>
<dbReference type="PROSITE" id="PS51975">
    <property type="entry name" value="RNASE_H_2"/>
    <property type="match status" value="1"/>
</dbReference>
<evidence type="ECO:0000256" key="7">
    <source>
        <dbReference type="ARBA" id="ARBA00021407"/>
    </source>
</evidence>
<dbReference type="Pfam" id="PF01351">
    <property type="entry name" value="RNase_HII"/>
    <property type="match status" value="1"/>
</dbReference>
<gene>
    <name evidence="14" type="primary">rnhC</name>
    <name evidence="18" type="ORF">A5866_000230</name>
</gene>
<keyword evidence="10 14" id="KW-0479">Metal-binding</keyword>
<dbReference type="Gene3D" id="3.30.420.10">
    <property type="entry name" value="Ribonuclease H-like superfamily/Ribonuclease H"/>
    <property type="match status" value="1"/>
</dbReference>
<reference evidence="19" key="1">
    <citation type="submission" date="2017-05" db="EMBL/GenBank/DDBJ databases">
        <title>The Genome Sequence of EEnterococcus faecalis 9F2_4866.</title>
        <authorList>
            <consortium name="The Broad Institute Genomics Platform"/>
            <consortium name="The Broad Institute Genomic Center for Infectious Diseases"/>
            <person name="Earl A."/>
            <person name="Manson A."/>
            <person name="Schwartman J."/>
            <person name="Gilmore M."/>
            <person name="Abouelleil A."/>
            <person name="Cao P."/>
            <person name="Chapman S."/>
            <person name="Cusick C."/>
            <person name="Shea T."/>
            <person name="Young S."/>
            <person name="Neafsey D."/>
            <person name="Nusbaum C."/>
            <person name="Birren B."/>
        </authorList>
    </citation>
    <scope>NUCLEOTIDE SEQUENCE [LARGE SCALE GENOMIC DNA]</scope>
    <source>
        <strain evidence="19">12C11_DIV0727</strain>
    </source>
</reference>
<evidence type="ECO:0000256" key="3">
    <source>
        <dbReference type="ARBA" id="ARBA00004065"/>
    </source>
</evidence>
<evidence type="ECO:0000256" key="13">
    <source>
        <dbReference type="ARBA" id="ARBA00022842"/>
    </source>
</evidence>
<dbReference type="PANTHER" id="PTHR10954">
    <property type="entry name" value="RIBONUCLEASE H2 SUBUNIT A"/>
    <property type="match status" value="1"/>
</dbReference>
<comment type="cofactor">
    <cofactor evidence="2">
        <name>Mg(2+)</name>
        <dbReference type="ChEBI" id="CHEBI:18420"/>
    </cofactor>
</comment>
<dbReference type="RefSeq" id="WP_086444613.1">
    <property type="nucleotide sequence ID" value="NZ_CP147248.1"/>
</dbReference>
<feature type="compositionally biased region" description="Low complexity" evidence="16">
    <location>
        <begin position="68"/>
        <end position="85"/>
    </location>
</feature>
<evidence type="ECO:0000259" key="17">
    <source>
        <dbReference type="PROSITE" id="PS51975"/>
    </source>
</evidence>
<name>A0ABZ2T6G3_9ENTE</name>
<evidence type="ECO:0000256" key="5">
    <source>
        <dbReference type="ARBA" id="ARBA00008378"/>
    </source>
</evidence>
<keyword evidence="11 14" id="KW-0255">Endonuclease</keyword>
<dbReference type="PIRSF" id="PIRSF037748">
    <property type="entry name" value="RnhC"/>
    <property type="match status" value="1"/>
</dbReference>
<evidence type="ECO:0000256" key="14">
    <source>
        <dbReference type="HAMAP-Rule" id="MF_00053"/>
    </source>
</evidence>
<dbReference type="InterPro" id="IPR024568">
    <property type="entry name" value="RNase_HIII_N"/>
</dbReference>
<evidence type="ECO:0000256" key="6">
    <source>
        <dbReference type="ARBA" id="ARBA00012180"/>
    </source>
</evidence>
<comment type="catalytic activity">
    <reaction evidence="1 14 15">
        <text>Endonucleolytic cleavage to 5'-phosphomonoester.</text>
        <dbReference type="EC" id="3.1.26.4"/>
    </reaction>
</comment>
<dbReference type="Gene3D" id="3.30.310.10">
    <property type="entry name" value="TATA-Binding Protein"/>
    <property type="match status" value="1"/>
</dbReference>
<evidence type="ECO:0000256" key="4">
    <source>
        <dbReference type="ARBA" id="ARBA00004496"/>
    </source>
</evidence>
<dbReference type="EC" id="3.1.26.4" evidence="6 14"/>
<keyword evidence="13 14" id="KW-0460">Magnesium</keyword>
<evidence type="ECO:0000256" key="8">
    <source>
        <dbReference type="ARBA" id="ARBA00022490"/>
    </source>
</evidence>
<feature type="domain" description="RNase H type-2" evidence="17">
    <location>
        <begin position="92"/>
        <end position="308"/>
    </location>
</feature>
<feature type="region of interest" description="Disordered" evidence="16">
    <location>
        <begin position="66"/>
        <end position="85"/>
    </location>
</feature>
<comment type="cofactor">
    <cofactor evidence="14 15">
        <name>Mn(2+)</name>
        <dbReference type="ChEBI" id="CHEBI:29035"/>
    </cofactor>
    <cofactor evidence="14 15">
        <name>Mg(2+)</name>
        <dbReference type="ChEBI" id="CHEBI:18420"/>
    </cofactor>
    <text evidence="14 15">Manganese or magnesium. Binds 1 divalent metal ion per monomer in the absence of substrate. May bind a second metal ion after substrate binding.</text>
</comment>
<dbReference type="HAMAP" id="MF_00053">
    <property type="entry name" value="RNase_HIII"/>
    <property type="match status" value="1"/>
</dbReference>
<evidence type="ECO:0000313" key="19">
    <source>
        <dbReference type="Proteomes" id="UP000195080"/>
    </source>
</evidence>
<feature type="binding site" evidence="14 15">
    <location>
        <position position="99"/>
    </location>
    <ligand>
        <name>a divalent metal cation</name>
        <dbReference type="ChEBI" id="CHEBI:60240"/>
    </ligand>
</feature>
<proteinExistence type="inferred from homology"/>
<protein>
    <recommendedName>
        <fullName evidence="7 14">Ribonuclease HIII</fullName>
        <shortName evidence="14">RNase HIII</shortName>
        <ecNumber evidence="6 14">3.1.26.4</ecNumber>
    </recommendedName>
</protein>
<comment type="similarity">
    <text evidence="5 14">Belongs to the RNase HII family. RnhC subfamily.</text>
</comment>
<dbReference type="InterPro" id="IPR012337">
    <property type="entry name" value="RNaseH-like_sf"/>
</dbReference>
<dbReference type="EMBL" id="CP147248">
    <property type="protein sequence ID" value="WYJ85172.1"/>
    <property type="molecule type" value="Genomic_DNA"/>
</dbReference>
<evidence type="ECO:0000256" key="2">
    <source>
        <dbReference type="ARBA" id="ARBA00001946"/>
    </source>
</evidence>
<evidence type="ECO:0000256" key="1">
    <source>
        <dbReference type="ARBA" id="ARBA00000077"/>
    </source>
</evidence>
<feature type="binding site" evidence="14 15">
    <location>
        <position position="98"/>
    </location>
    <ligand>
        <name>a divalent metal cation</name>
        <dbReference type="ChEBI" id="CHEBI:60240"/>
    </ligand>
</feature>
<evidence type="ECO:0000256" key="12">
    <source>
        <dbReference type="ARBA" id="ARBA00022801"/>
    </source>
</evidence>
<dbReference type="CDD" id="cd06590">
    <property type="entry name" value="RNase_HII_bacteria_HIII_like"/>
    <property type="match status" value="1"/>
</dbReference>
<accession>A0ABZ2T6G3</accession>
<evidence type="ECO:0000256" key="11">
    <source>
        <dbReference type="ARBA" id="ARBA00022759"/>
    </source>
</evidence>
<keyword evidence="8 14" id="KW-0963">Cytoplasm</keyword>
<dbReference type="NCBIfam" id="TIGR00716">
    <property type="entry name" value="rnhC"/>
    <property type="match status" value="1"/>
</dbReference>
<dbReference type="InterPro" id="IPR036397">
    <property type="entry name" value="RNaseH_sf"/>
</dbReference>
<dbReference type="Pfam" id="PF11858">
    <property type="entry name" value="DUF3378"/>
    <property type="match status" value="1"/>
</dbReference>
<keyword evidence="12 14" id="KW-0378">Hydrolase</keyword>
<comment type="subcellular location">
    <subcellularLocation>
        <location evidence="4 14">Cytoplasm</location>
    </subcellularLocation>
</comment>
<sequence length="309" mass="34090">MSQTQVIKVTKDTIKKMNSFYEKHRLNRHVPYSDFVAKVGNTTITAYTSGKIVFQGPDAEKIAAKWGQPTQSKQSASPSKKSSTLPANFSQLSVLGSDEVGNGSYFGPVTVCAAYVDKTMVTKLKALGVRDSKELTDPQIVQLSSVIKELIPYKLLIVEPEKYNQIQPKYNAVHMKVALHNQAIHLLLNELAPTKPEAILIDQFTPEANYKKYVRNEQNQVSEKLYFITKGEQYHVAVAAASIISRAAFLEELDKESKELGMKVPSGAGATSDKVAANVLAKGGMELLSKYVKLHFANTEKAKKIAAKR</sequence>
<evidence type="ECO:0000256" key="15">
    <source>
        <dbReference type="PROSITE-ProRule" id="PRU01319"/>
    </source>
</evidence>
<dbReference type="PANTHER" id="PTHR10954:SF23">
    <property type="entry name" value="RIBONUCLEASE"/>
    <property type="match status" value="1"/>
</dbReference>
<evidence type="ECO:0000256" key="9">
    <source>
        <dbReference type="ARBA" id="ARBA00022722"/>
    </source>
</evidence>
<evidence type="ECO:0000256" key="10">
    <source>
        <dbReference type="ARBA" id="ARBA00022723"/>
    </source>
</evidence>
<dbReference type="CDD" id="cd14796">
    <property type="entry name" value="RNAse_HIII_N"/>
    <property type="match status" value="1"/>
</dbReference>
<keyword evidence="19" id="KW-1185">Reference proteome</keyword>
<evidence type="ECO:0000256" key="16">
    <source>
        <dbReference type="SAM" id="MobiDB-lite"/>
    </source>
</evidence>
<dbReference type="InterPro" id="IPR012295">
    <property type="entry name" value="TBP_dom_sf"/>
</dbReference>
<organism evidence="18 19">
    <name type="scientific">Candidatus Enterococcus lemimoniae</name>
    <dbReference type="NCBI Taxonomy" id="1834167"/>
    <lineage>
        <taxon>Bacteria</taxon>
        <taxon>Bacillati</taxon>
        <taxon>Bacillota</taxon>
        <taxon>Bacilli</taxon>
        <taxon>Lactobacillales</taxon>
        <taxon>Enterococcaceae</taxon>
        <taxon>Enterococcus</taxon>
    </lineage>
</organism>